<dbReference type="InterPro" id="IPR013783">
    <property type="entry name" value="Ig-like_fold"/>
</dbReference>
<evidence type="ECO:0000256" key="10">
    <source>
        <dbReference type="ARBA" id="ARBA00023277"/>
    </source>
</evidence>
<comment type="pathway">
    <text evidence="3">Glycan biosynthesis; glycogen biosynthesis.</text>
</comment>
<evidence type="ECO:0000256" key="9">
    <source>
        <dbReference type="ARBA" id="ARBA00023056"/>
    </source>
</evidence>
<gene>
    <name evidence="13" type="primary">glgB</name>
    <name evidence="13" type="ORF">LIZ65_14715</name>
</gene>
<dbReference type="NCBIfam" id="TIGR01515">
    <property type="entry name" value="branching_enzym"/>
    <property type="match status" value="1"/>
</dbReference>
<dbReference type="SUPFAM" id="SSF51445">
    <property type="entry name" value="(Trans)glycosidases"/>
    <property type="match status" value="1"/>
</dbReference>
<protein>
    <recommendedName>
        <fullName evidence="5 11">1,4-alpha-glucan branching enzyme</fullName>
        <ecNumber evidence="5 11">2.4.1.18</ecNumber>
    </recommendedName>
</protein>
<dbReference type="InterPro" id="IPR006047">
    <property type="entry name" value="GH13_cat_dom"/>
</dbReference>
<evidence type="ECO:0000256" key="5">
    <source>
        <dbReference type="ARBA" id="ARBA00012541"/>
    </source>
</evidence>
<comment type="similarity">
    <text evidence="4">Belongs to the glycosyl hydrolase 13 family. GlgB subfamily.</text>
</comment>
<dbReference type="InterPro" id="IPR017853">
    <property type="entry name" value="GH"/>
</dbReference>
<dbReference type="Gene3D" id="2.60.40.10">
    <property type="entry name" value="Immunoglobulins"/>
    <property type="match status" value="1"/>
</dbReference>
<dbReference type="EC" id="2.4.1.18" evidence="5 11"/>
<dbReference type="Proteomes" id="UP001299546">
    <property type="component" value="Unassembled WGS sequence"/>
</dbReference>
<dbReference type="Pfam" id="PF00128">
    <property type="entry name" value="Alpha-amylase"/>
    <property type="match status" value="2"/>
</dbReference>
<comment type="caution">
    <text evidence="13">The sequence shown here is derived from an EMBL/GenBank/DDBJ whole genome shotgun (WGS) entry which is preliminary data.</text>
</comment>
<accession>A0ABS8DJC3</accession>
<evidence type="ECO:0000256" key="7">
    <source>
        <dbReference type="ARBA" id="ARBA00022676"/>
    </source>
</evidence>
<dbReference type="RefSeq" id="WP_066735612.1">
    <property type="nucleotide sequence ID" value="NZ_JAJCIQ010000012.1"/>
</dbReference>
<keyword evidence="10" id="KW-0119">Carbohydrate metabolism</keyword>
<dbReference type="EMBL" id="JAJCIS010000012">
    <property type="protein sequence ID" value="MCB7388538.1"/>
    <property type="molecule type" value="Genomic_DNA"/>
</dbReference>
<evidence type="ECO:0000259" key="12">
    <source>
        <dbReference type="SMART" id="SM00642"/>
    </source>
</evidence>
<dbReference type="Gene3D" id="2.60.40.1180">
    <property type="entry name" value="Golgi alpha-mannosidase II"/>
    <property type="match status" value="1"/>
</dbReference>
<evidence type="ECO:0000256" key="8">
    <source>
        <dbReference type="ARBA" id="ARBA00022679"/>
    </source>
</evidence>
<sequence length="595" mass="69299">MRKEFYTGHWFEAYKYFGAHKEQEGYVFRVFAPGAKGVSVVGEFSGWQEVSLSQEGSSGIFYSAPIEAESGQMYKYCVYTQSGSRVEHCDPYGFRMELRPGACSILSELGAYEFEDEEWMSSRSVCYTEAMNIYEIHAGSWKKKGEGEADWYTYEELADKLIPYVLENHYTHVELMPLSEHPFDGSWGYQNTGFFAPTSRYGTPEGLKKLVDACHKAGIGVIMDFVPVHFAVDSYGLKEFDGTSLYEYPHSDVGESEWGSMNFMHSRGEVRCFLQSAANYWLEEFHFDGLRMDAVSRLIYWQGDEARGVNGSTLEFLKTMNQGLKRLHPTAVLIAEDSTSYPGVTKPVEQGGLGFDYKWDLGFMHDTLEYFQTAPEYRSRDYHKLTFSMMYFYNEKYLLEFCHDEVVHGKATILQKMYGDYEIKFPQARAMYLYVMVHPGKKLNFMGNEFGQLREWDESREQDWDILKYPLHDAFHKYMIELNRIYKANDAFHDDYNPENFRWVDCHQEERCIYAVERKGEINTFVGLFNFSDEEQKEYQFVKEPEETCSVVMNTDWEEYGGATKKQNTESWLKSEKETVTVNLPPYSGILLRII</sequence>
<evidence type="ECO:0000256" key="3">
    <source>
        <dbReference type="ARBA" id="ARBA00004964"/>
    </source>
</evidence>
<evidence type="ECO:0000313" key="14">
    <source>
        <dbReference type="Proteomes" id="UP001299546"/>
    </source>
</evidence>
<dbReference type="InterPro" id="IPR044143">
    <property type="entry name" value="GlgB_N_E_set_prok"/>
</dbReference>
<keyword evidence="8" id="KW-0808">Transferase</keyword>
<dbReference type="InterPro" id="IPR014756">
    <property type="entry name" value="Ig_E-set"/>
</dbReference>
<organism evidence="13 14">
    <name type="scientific">Bariatricus massiliensis</name>
    <dbReference type="NCBI Taxonomy" id="1745713"/>
    <lineage>
        <taxon>Bacteria</taxon>
        <taxon>Bacillati</taxon>
        <taxon>Bacillota</taxon>
        <taxon>Clostridia</taxon>
        <taxon>Lachnospirales</taxon>
        <taxon>Lachnospiraceae</taxon>
        <taxon>Bariatricus</taxon>
    </lineage>
</organism>
<dbReference type="SUPFAM" id="SSF51011">
    <property type="entry name" value="Glycosyl hydrolase domain"/>
    <property type="match status" value="1"/>
</dbReference>
<comment type="function">
    <text evidence="2">Catalyzes the formation of the alpha-1,6-glucosidic linkages in glycogen by scission of a 1,4-alpha-linked oligosaccharide from growing alpha-1,4-glucan chains and the subsequent attachment of the oligosaccharide to the alpha-1,6 position.</text>
</comment>
<dbReference type="NCBIfam" id="NF008967">
    <property type="entry name" value="PRK12313.1"/>
    <property type="match status" value="1"/>
</dbReference>
<dbReference type="PANTHER" id="PTHR43651:SF3">
    <property type="entry name" value="1,4-ALPHA-GLUCAN-BRANCHING ENZYME"/>
    <property type="match status" value="1"/>
</dbReference>
<dbReference type="InterPro" id="IPR004193">
    <property type="entry name" value="Glyco_hydro_13_N"/>
</dbReference>
<reference evidence="13 14" key="1">
    <citation type="submission" date="2021-10" db="EMBL/GenBank/DDBJ databases">
        <title>Collection of gut derived symbiotic bacterial strains cultured from healthy donors.</title>
        <authorList>
            <person name="Lin H."/>
            <person name="Littmann E."/>
            <person name="Kohout C."/>
            <person name="Pamer E.G."/>
        </authorList>
    </citation>
    <scope>NUCLEOTIDE SEQUENCE [LARGE SCALE GENOMIC DNA]</scope>
    <source>
        <strain evidence="13 14">DFI.1.165</strain>
    </source>
</reference>
<evidence type="ECO:0000256" key="11">
    <source>
        <dbReference type="NCBIfam" id="TIGR01515"/>
    </source>
</evidence>
<dbReference type="CDD" id="cd11322">
    <property type="entry name" value="AmyAc_Glg_BE"/>
    <property type="match status" value="1"/>
</dbReference>
<dbReference type="PANTHER" id="PTHR43651">
    <property type="entry name" value="1,4-ALPHA-GLUCAN-BRANCHING ENZYME"/>
    <property type="match status" value="1"/>
</dbReference>
<dbReference type="Pfam" id="PF02806">
    <property type="entry name" value="Alpha-amylase_C"/>
    <property type="match status" value="1"/>
</dbReference>
<proteinExistence type="inferred from homology"/>
<dbReference type="InterPro" id="IPR013780">
    <property type="entry name" value="Glyco_hydro_b"/>
</dbReference>
<dbReference type="Pfam" id="PF02922">
    <property type="entry name" value="CBM_48"/>
    <property type="match status" value="1"/>
</dbReference>
<keyword evidence="9" id="KW-0320">Glycogen biosynthesis</keyword>
<comment type="catalytic activity">
    <reaction evidence="1">
        <text>Transfers a segment of a (1-&gt;4)-alpha-D-glucan chain to a primary hydroxy group in a similar glucan chain.</text>
        <dbReference type="EC" id="2.4.1.18"/>
    </reaction>
</comment>
<dbReference type="Gene3D" id="3.20.20.80">
    <property type="entry name" value="Glycosidases"/>
    <property type="match status" value="1"/>
</dbReference>
<evidence type="ECO:0000256" key="6">
    <source>
        <dbReference type="ARBA" id="ARBA00022600"/>
    </source>
</evidence>
<dbReference type="PIRSF" id="PIRSF000463">
    <property type="entry name" value="GlgB"/>
    <property type="match status" value="1"/>
</dbReference>
<dbReference type="InterPro" id="IPR006407">
    <property type="entry name" value="GlgB"/>
</dbReference>
<evidence type="ECO:0000256" key="4">
    <source>
        <dbReference type="ARBA" id="ARBA00009000"/>
    </source>
</evidence>
<dbReference type="InterPro" id="IPR037439">
    <property type="entry name" value="Branching_enzy"/>
</dbReference>
<dbReference type="CDD" id="cd02855">
    <property type="entry name" value="E_set_GBE_prok_N"/>
    <property type="match status" value="1"/>
</dbReference>
<keyword evidence="14" id="KW-1185">Reference proteome</keyword>
<dbReference type="SMART" id="SM00642">
    <property type="entry name" value="Aamy"/>
    <property type="match status" value="1"/>
</dbReference>
<name>A0ABS8DJC3_9FIRM</name>
<dbReference type="InterPro" id="IPR006048">
    <property type="entry name" value="A-amylase/branching_C"/>
</dbReference>
<evidence type="ECO:0000256" key="1">
    <source>
        <dbReference type="ARBA" id="ARBA00000826"/>
    </source>
</evidence>
<dbReference type="SUPFAM" id="SSF81296">
    <property type="entry name" value="E set domains"/>
    <property type="match status" value="1"/>
</dbReference>
<evidence type="ECO:0000256" key="2">
    <source>
        <dbReference type="ARBA" id="ARBA00002953"/>
    </source>
</evidence>
<keyword evidence="6" id="KW-0321">Glycogen metabolism</keyword>
<evidence type="ECO:0000313" key="13">
    <source>
        <dbReference type="EMBL" id="MCB7388538.1"/>
    </source>
</evidence>
<keyword evidence="7" id="KW-0328">Glycosyltransferase</keyword>
<feature type="domain" description="Glycosyl hydrolase family 13 catalytic" evidence="12">
    <location>
        <begin position="135"/>
        <end position="493"/>
    </location>
</feature>